<comment type="caution">
    <text evidence="1">The sequence shown here is derived from an EMBL/GenBank/DDBJ whole genome shotgun (WGS) entry which is preliminary data.</text>
</comment>
<organism evidence="1 2">
    <name type="scientific">Secundilactobacillus collinoides DSM 20515 = JCM 1123</name>
    <dbReference type="NCBI Taxonomy" id="1423733"/>
    <lineage>
        <taxon>Bacteria</taxon>
        <taxon>Bacillati</taxon>
        <taxon>Bacillota</taxon>
        <taxon>Bacilli</taxon>
        <taxon>Lactobacillales</taxon>
        <taxon>Lactobacillaceae</taxon>
        <taxon>Secundilactobacillus</taxon>
    </lineage>
</organism>
<sequence>MQHTFKYTTPADQSGLVWRGYLNAFSTKTSKNFSTLSSYENYIQTNRSQVLTKALLKEFPNATLSLSLSKYTTTKFGSFPSTISGFKNITPLSTYRVSNSDFTAVTNAQNNELNTSTGILNLMNYWNYTAGLPVSSRITESEKIWNENGMTATKRDSYGSDWYIGITNYEGDENPTLILAQATD</sequence>
<proteinExistence type="predicted"/>
<dbReference type="EMBL" id="AYYR01000043">
    <property type="protein sequence ID" value="KRM75905.1"/>
    <property type="molecule type" value="Genomic_DNA"/>
</dbReference>
<gene>
    <name evidence="1" type="ORF">FC82_GL002059</name>
</gene>
<dbReference type="RefSeq" id="WP_054758781.1">
    <property type="nucleotide sequence ID" value="NZ_AYYR01000043.1"/>
</dbReference>
<evidence type="ECO:0000313" key="1">
    <source>
        <dbReference type="EMBL" id="KRM75905.1"/>
    </source>
</evidence>
<accession>A0A0R2B9J1</accession>
<reference evidence="1 2" key="1">
    <citation type="journal article" date="2015" name="Genome Announc.">
        <title>Expanding the biotechnology potential of lactobacilli through comparative genomics of 213 strains and associated genera.</title>
        <authorList>
            <person name="Sun Z."/>
            <person name="Harris H.M."/>
            <person name="McCann A."/>
            <person name="Guo C."/>
            <person name="Argimon S."/>
            <person name="Zhang W."/>
            <person name="Yang X."/>
            <person name="Jeffery I.B."/>
            <person name="Cooney J.C."/>
            <person name="Kagawa T.F."/>
            <person name="Liu W."/>
            <person name="Song Y."/>
            <person name="Salvetti E."/>
            <person name="Wrobel A."/>
            <person name="Rasinkangas P."/>
            <person name="Parkhill J."/>
            <person name="Rea M.C."/>
            <person name="O'Sullivan O."/>
            <person name="Ritari J."/>
            <person name="Douillard F.P."/>
            <person name="Paul Ross R."/>
            <person name="Yang R."/>
            <person name="Briner A.E."/>
            <person name="Felis G.E."/>
            <person name="de Vos W.M."/>
            <person name="Barrangou R."/>
            <person name="Klaenhammer T.R."/>
            <person name="Caufield P.W."/>
            <person name="Cui Y."/>
            <person name="Zhang H."/>
            <person name="O'Toole P.W."/>
        </authorList>
    </citation>
    <scope>NUCLEOTIDE SEQUENCE [LARGE SCALE GENOMIC DNA]</scope>
    <source>
        <strain evidence="1 2">DSM 20515</strain>
    </source>
</reference>
<dbReference type="Proteomes" id="UP000051845">
    <property type="component" value="Unassembled WGS sequence"/>
</dbReference>
<dbReference type="AlphaFoldDB" id="A0A0R2B9J1"/>
<protein>
    <submittedName>
        <fullName evidence="1">Uncharacterized protein</fullName>
    </submittedName>
</protein>
<name>A0A0R2B9J1_SECCO</name>
<dbReference type="PATRIC" id="fig|1423733.4.peg.2163"/>
<evidence type="ECO:0000313" key="2">
    <source>
        <dbReference type="Proteomes" id="UP000051845"/>
    </source>
</evidence>